<keyword evidence="3" id="KW-0238">DNA-binding</keyword>
<evidence type="ECO:0000256" key="5">
    <source>
        <dbReference type="SAM" id="MobiDB-lite"/>
    </source>
</evidence>
<dbReference type="RefSeq" id="WP_015183507.1">
    <property type="nucleotide sequence ID" value="NC_019738.1"/>
</dbReference>
<keyword evidence="7" id="KW-0378">Hydrolase</keyword>
<dbReference type="Pfam" id="PF01420">
    <property type="entry name" value="Methylase_S"/>
    <property type="match status" value="2"/>
</dbReference>
<dbReference type="GO" id="GO:0009307">
    <property type="term" value="P:DNA restriction-modification system"/>
    <property type="evidence" value="ECO:0007669"/>
    <property type="project" value="UniProtKB-KW"/>
</dbReference>
<evidence type="ECO:0000259" key="6">
    <source>
        <dbReference type="Pfam" id="PF01420"/>
    </source>
</evidence>
<evidence type="ECO:0000313" key="7">
    <source>
        <dbReference type="EMBL" id="AFZ19366.1"/>
    </source>
</evidence>
<evidence type="ECO:0000313" key="8">
    <source>
        <dbReference type="Proteomes" id="UP000010471"/>
    </source>
</evidence>
<reference evidence="7 8" key="1">
    <citation type="submission" date="2012-06" db="EMBL/GenBank/DDBJ databases">
        <title>Finished chromosome of genome of Microcoleus sp. PCC 7113.</title>
        <authorList>
            <consortium name="US DOE Joint Genome Institute"/>
            <person name="Gugger M."/>
            <person name="Coursin T."/>
            <person name="Rippka R."/>
            <person name="Tandeau De Marsac N."/>
            <person name="Huntemann M."/>
            <person name="Wei C.-L."/>
            <person name="Han J."/>
            <person name="Detter J.C."/>
            <person name="Han C."/>
            <person name="Tapia R."/>
            <person name="Chen A."/>
            <person name="Kyrpides N."/>
            <person name="Mavromatis K."/>
            <person name="Markowitz V."/>
            <person name="Szeto E."/>
            <person name="Ivanova N."/>
            <person name="Pagani I."/>
            <person name="Pati A."/>
            <person name="Goodwin L."/>
            <person name="Nordberg H.P."/>
            <person name="Cantor M.N."/>
            <person name="Hua S.X."/>
            <person name="Woyke T."/>
            <person name="Kerfeld C.A."/>
        </authorList>
    </citation>
    <scope>NUCLEOTIDE SEQUENCE [LARGE SCALE GENOMIC DNA]</scope>
    <source>
        <strain evidence="7 8">PCC 7113</strain>
    </source>
</reference>
<dbReference type="Proteomes" id="UP000010471">
    <property type="component" value="Chromosome"/>
</dbReference>
<organism evidence="7 8">
    <name type="scientific">Allocoleopsis franciscana PCC 7113</name>
    <dbReference type="NCBI Taxonomy" id="1173027"/>
    <lineage>
        <taxon>Bacteria</taxon>
        <taxon>Bacillati</taxon>
        <taxon>Cyanobacteriota</taxon>
        <taxon>Cyanophyceae</taxon>
        <taxon>Coleofasciculales</taxon>
        <taxon>Coleofasciculaceae</taxon>
        <taxon>Allocoleopsis</taxon>
        <taxon>Allocoleopsis franciscana</taxon>
    </lineage>
</organism>
<evidence type="ECO:0000256" key="3">
    <source>
        <dbReference type="ARBA" id="ARBA00023125"/>
    </source>
</evidence>
<dbReference type="eggNOG" id="COG0732">
    <property type="taxonomic scope" value="Bacteria"/>
</dbReference>
<name>K9WHS9_9CYAN</name>
<keyword evidence="2" id="KW-0680">Restriction system</keyword>
<dbReference type="EMBL" id="CP003630">
    <property type="protein sequence ID" value="AFZ19366.1"/>
    <property type="molecule type" value="Genomic_DNA"/>
</dbReference>
<comment type="similarity">
    <text evidence="1">Belongs to the type-I restriction system S methylase family.</text>
</comment>
<dbReference type="KEGG" id="mic:Mic7113_3642"/>
<keyword evidence="7" id="KW-0255">Endonuclease</keyword>
<dbReference type="GO" id="GO:0004519">
    <property type="term" value="F:endonuclease activity"/>
    <property type="evidence" value="ECO:0007669"/>
    <property type="project" value="UniProtKB-KW"/>
</dbReference>
<dbReference type="CDD" id="cd17261">
    <property type="entry name" value="RMtype1_S_EcoKI-TRD2-CR2_like"/>
    <property type="match status" value="1"/>
</dbReference>
<dbReference type="GO" id="GO:0003677">
    <property type="term" value="F:DNA binding"/>
    <property type="evidence" value="ECO:0007669"/>
    <property type="project" value="UniProtKB-KW"/>
</dbReference>
<keyword evidence="7" id="KW-0540">Nuclease</keyword>
<dbReference type="PATRIC" id="fig|1173027.3.peg.4005"/>
<dbReference type="AlphaFoldDB" id="K9WHS9"/>
<accession>K9WHS9</accession>
<evidence type="ECO:0000256" key="1">
    <source>
        <dbReference type="ARBA" id="ARBA00010923"/>
    </source>
</evidence>
<dbReference type="REBASE" id="58107">
    <property type="entry name" value="S.Msp7113ORF3643P"/>
</dbReference>
<gene>
    <name evidence="7" type="ORF">Mic7113_3642</name>
</gene>
<evidence type="ECO:0000256" key="4">
    <source>
        <dbReference type="ARBA" id="ARBA00038652"/>
    </source>
</evidence>
<dbReference type="Gene3D" id="3.90.220.20">
    <property type="entry name" value="DNA methylase specificity domains"/>
    <property type="match status" value="2"/>
</dbReference>
<comment type="subunit">
    <text evidence="4">The methyltransferase is composed of M and S polypeptides.</text>
</comment>
<dbReference type="PANTHER" id="PTHR43140">
    <property type="entry name" value="TYPE-1 RESTRICTION ENZYME ECOKI SPECIFICITY PROTEIN"/>
    <property type="match status" value="1"/>
</dbReference>
<feature type="domain" description="Type I restriction modification DNA specificity" evidence="6">
    <location>
        <begin position="43"/>
        <end position="194"/>
    </location>
</feature>
<keyword evidence="8" id="KW-1185">Reference proteome</keyword>
<dbReference type="InterPro" id="IPR044946">
    <property type="entry name" value="Restrct_endonuc_typeI_TRD_sf"/>
</dbReference>
<dbReference type="OrthoDB" id="9815652at2"/>
<feature type="region of interest" description="Disordered" evidence="5">
    <location>
        <begin position="256"/>
        <end position="277"/>
    </location>
</feature>
<proteinExistence type="inferred from homology"/>
<sequence length="546" mass="61357">MIEDTNSLPKLPEGWIWVTFPELAEAQPHALKAGPFGSALKKEFYVPHGYKIYGQEQVIAENPFYGNYYIDKERYESLKSCAVKSGDILISLVGTIGKVLVLPEGIEPGIINPRLVKLSLEKRLIIVEYSKKYLESSIVRHYFSMLSHGGTMDILNLSILKTLPIPLPPLNEQRRIVAKIEALKARSQRVKEELEAIAPLLDQFRQSVLAAAFRGDLTADWREKNPDVEPASVLLEHIRAERRRRWEEAELEKIKAQGKTPKDDKWKEKYKEPESVDDSHLPELPDKWCWATLDQLLFSLRNGLSKRPEDQPPGIPILRISAVRSMEVNTSDIRFYPIDAAEDISSYLLESGDLLFTRYNGSRSFVGVCGLLPNLTDDLLYPDKLIRGQVVDKLLCLSKYLELACNFGVSRSHIDSHIKTSAGQQGIAGSDLKSTPIPLPPVAEQYKIVQAVNQQFSATQSLAAMADESAKNLQLLDQSILAKAFRGELVPQDPNDEPASVLLERIRAEREKLDTKKKAKGKSEKKSRKAKPEAAEPEQLSLPGFE</sequence>
<dbReference type="HOGENOM" id="CLU_021095_10_2_3"/>
<feature type="domain" description="Type I restriction modification DNA specificity" evidence="6">
    <location>
        <begin position="306"/>
        <end position="454"/>
    </location>
</feature>
<feature type="compositionally biased region" description="Basic and acidic residues" evidence="5">
    <location>
        <begin position="510"/>
        <end position="534"/>
    </location>
</feature>
<dbReference type="STRING" id="1173027.Mic7113_3642"/>
<dbReference type="SUPFAM" id="SSF116734">
    <property type="entry name" value="DNA methylase specificity domain"/>
    <property type="match status" value="2"/>
</dbReference>
<evidence type="ECO:0000256" key="2">
    <source>
        <dbReference type="ARBA" id="ARBA00022747"/>
    </source>
</evidence>
<dbReference type="PANTHER" id="PTHR43140:SF1">
    <property type="entry name" value="TYPE I RESTRICTION ENZYME ECOKI SPECIFICITY SUBUNIT"/>
    <property type="match status" value="1"/>
</dbReference>
<protein>
    <submittedName>
        <fullName evidence="7">Restriction endonuclease S subunit</fullName>
    </submittedName>
</protein>
<feature type="region of interest" description="Disordered" evidence="5">
    <location>
        <begin position="510"/>
        <end position="546"/>
    </location>
</feature>
<dbReference type="InterPro" id="IPR051212">
    <property type="entry name" value="Type-I_RE_S_subunit"/>
</dbReference>
<dbReference type="InterPro" id="IPR000055">
    <property type="entry name" value="Restrct_endonuc_typeI_TRD"/>
</dbReference>